<feature type="region of interest" description="Disordered" evidence="1">
    <location>
        <begin position="54"/>
        <end position="83"/>
    </location>
</feature>
<reference evidence="2" key="2">
    <citation type="submission" date="2020-09" db="EMBL/GenBank/DDBJ databases">
        <authorList>
            <person name="Sun Q."/>
            <person name="Zhou Y."/>
        </authorList>
    </citation>
    <scope>NUCLEOTIDE SEQUENCE</scope>
    <source>
        <strain evidence="2">CGMCC 4.7138</strain>
    </source>
</reference>
<accession>A0A8H9LG73</accession>
<gene>
    <name evidence="2" type="ORF">GCM10011574_55770</name>
</gene>
<proteinExistence type="predicted"/>
<feature type="compositionally biased region" description="Basic and acidic residues" evidence="1">
    <location>
        <begin position="54"/>
        <end position="64"/>
    </location>
</feature>
<evidence type="ECO:0000313" key="2">
    <source>
        <dbReference type="EMBL" id="GGO24868.1"/>
    </source>
</evidence>
<comment type="caution">
    <text evidence="2">The sequence shown here is derived from an EMBL/GenBank/DDBJ whole genome shotgun (WGS) entry which is preliminary data.</text>
</comment>
<dbReference type="EMBL" id="BMMN01000012">
    <property type="protein sequence ID" value="GGO24868.1"/>
    <property type="molecule type" value="Genomic_DNA"/>
</dbReference>
<organism evidence="2 3">
    <name type="scientific">Microbispora bryophytorum</name>
    <dbReference type="NCBI Taxonomy" id="1460882"/>
    <lineage>
        <taxon>Bacteria</taxon>
        <taxon>Bacillati</taxon>
        <taxon>Actinomycetota</taxon>
        <taxon>Actinomycetes</taxon>
        <taxon>Streptosporangiales</taxon>
        <taxon>Streptosporangiaceae</taxon>
        <taxon>Microbispora</taxon>
    </lineage>
</organism>
<sequence>MTGFRVGAVVPESVGVSAAGVPEAAGSADGSAGDAGAVTVTVAVTVGAAEVPEAPEHAVSDRRATAAAGRPARRKRSEVVITG</sequence>
<dbReference type="Proteomes" id="UP000653480">
    <property type="component" value="Unassembled WGS sequence"/>
</dbReference>
<name>A0A8H9LG73_9ACTN</name>
<dbReference type="AlphaFoldDB" id="A0A8H9LG73"/>
<keyword evidence="3" id="KW-1185">Reference proteome</keyword>
<reference evidence="2" key="1">
    <citation type="journal article" date="2014" name="Int. J. Syst. Evol. Microbiol.">
        <title>Complete genome sequence of Corynebacterium casei LMG S-19264T (=DSM 44701T), isolated from a smear-ripened cheese.</title>
        <authorList>
            <consortium name="US DOE Joint Genome Institute (JGI-PGF)"/>
            <person name="Walter F."/>
            <person name="Albersmeier A."/>
            <person name="Kalinowski J."/>
            <person name="Ruckert C."/>
        </authorList>
    </citation>
    <scope>NUCLEOTIDE SEQUENCE</scope>
    <source>
        <strain evidence="2">CGMCC 4.7138</strain>
    </source>
</reference>
<protein>
    <submittedName>
        <fullName evidence="2">Uncharacterized protein</fullName>
    </submittedName>
</protein>
<evidence type="ECO:0000313" key="3">
    <source>
        <dbReference type="Proteomes" id="UP000653480"/>
    </source>
</evidence>
<evidence type="ECO:0000256" key="1">
    <source>
        <dbReference type="SAM" id="MobiDB-lite"/>
    </source>
</evidence>